<dbReference type="AlphaFoldDB" id="A0A1E1MJQ6"/>
<name>A0A1E1MJQ6_RHYSE</name>
<protein>
    <submittedName>
        <fullName evidence="1">Uncharacterized protein</fullName>
    </submittedName>
</protein>
<organism evidence="1 2">
    <name type="scientific">Rhynchosporium secalis</name>
    <name type="common">Barley scald fungus</name>
    <dbReference type="NCBI Taxonomy" id="38038"/>
    <lineage>
        <taxon>Eukaryota</taxon>
        <taxon>Fungi</taxon>
        <taxon>Dikarya</taxon>
        <taxon>Ascomycota</taxon>
        <taxon>Pezizomycotina</taxon>
        <taxon>Leotiomycetes</taxon>
        <taxon>Helotiales</taxon>
        <taxon>Ploettnerulaceae</taxon>
        <taxon>Rhynchosporium</taxon>
    </lineage>
</organism>
<dbReference type="EMBL" id="FJVC01000357">
    <property type="protein sequence ID" value="CZT48955.1"/>
    <property type="molecule type" value="Genomic_DNA"/>
</dbReference>
<dbReference type="Proteomes" id="UP000177625">
    <property type="component" value="Unassembled WGS sequence"/>
</dbReference>
<evidence type="ECO:0000313" key="2">
    <source>
        <dbReference type="Proteomes" id="UP000177625"/>
    </source>
</evidence>
<evidence type="ECO:0000313" key="1">
    <source>
        <dbReference type="EMBL" id="CZT48955.1"/>
    </source>
</evidence>
<sequence length="49" mass="5670">MTLSNPYRNLGYNVLGILGINTRQKPTLKRDESSGPESKYEWMLELKRA</sequence>
<gene>
    <name evidence="1" type="ORF">RSE6_09726</name>
</gene>
<reference evidence="2" key="1">
    <citation type="submission" date="2016-03" db="EMBL/GenBank/DDBJ databases">
        <authorList>
            <person name="Guldener U."/>
        </authorList>
    </citation>
    <scope>NUCLEOTIDE SEQUENCE [LARGE SCALE GENOMIC DNA]</scope>
</reference>
<keyword evidence="2" id="KW-1185">Reference proteome</keyword>
<accession>A0A1E1MJQ6</accession>
<proteinExistence type="predicted"/>